<comment type="caution">
    <text evidence="5">The sequence shown here is derived from an EMBL/GenBank/DDBJ whole genome shotgun (WGS) entry which is preliminary data.</text>
</comment>
<evidence type="ECO:0000313" key="8">
    <source>
        <dbReference type="Proteomes" id="UP000323011"/>
    </source>
</evidence>
<dbReference type="Pfam" id="PF04828">
    <property type="entry name" value="GFA"/>
    <property type="match status" value="1"/>
</dbReference>
<feature type="domain" description="CENP-V/GFA" evidence="4">
    <location>
        <begin position="13"/>
        <end position="125"/>
    </location>
</feature>
<dbReference type="PANTHER" id="PTHR28620">
    <property type="entry name" value="CENTROMERE PROTEIN V"/>
    <property type="match status" value="1"/>
</dbReference>
<dbReference type="PROSITE" id="PS51891">
    <property type="entry name" value="CENP_V_GFA"/>
    <property type="match status" value="1"/>
</dbReference>
<evidence type="ECO:0000259" key="4">
    <source>
        <dbReference type="PROSITE" id="PS51891"/>
    </source>
</evidence>
<organism evidence="5 8">
    <name type="scientific">Cafeteria roenbergensis</name>
    <name type="common">Marine flagellate</name>
    <dbReference type="NCBI Taxonomy" id="33653"/>
    <lineage>
        <taxon>Eukaryota</taxon>
        <taxon>Sar</taxon>
        <taxon>Stramenopiles</taxon>
        <taxon>Bigyra</taxon>
        <taxon>Opalozoa</taxon>
        <taxon>Bicosoecida</taxon>
        <taxon>Cafeteriaceae</taxon>
        <taxon>Cafeteria</taxon>
    </lineage>
</organism>
<evidence type="ECO:0000313" key="7">
    <source>
        <dbReference type="EMBL" id="KAA0169048.1"/>
    </source>
</evidence>
<name>A0A5A8CVZ0_CAFRO</name>
<dbReference type="PANTHER" id="PTHR28620:SF1">
    <property type="entry name" value="CENP-V_GFA DOMAIN-CONTAINING PROTEIN"/>
    <property type="match status" value="1"/>
</dbReference>
<evidence type="ECO:0000313" key="10">
    <source>
        <dbReference type="Proteomes" id="UP000325113"/>
    </source>
</evidence>
<comment type="similarity">
    <text evidence="1">Belongs to the Gfa family.</text>
</comment>
<dbReference type="OMA" id="DCSLCRR"/>
<dbReference type="GO" id="GO:0046872">
    <property type="term" value="F:metal ion binding"/>
    <property type="evidence" value="ECO:0007669"/>
    <property type="project" value="UniProtKB-KW"/>
</dbReference>
<dbReference type="Proteomes" id="UP000324907">
    <property type="component" value="Unassembled WGS sequence"/>
</dbReference>
<protein>
    <recommendedName>
        <fullName evidence="4">CENP-V/GFA domain-containing protein</fullName>
    </recommendedName>
</protein>
<proteinExistence type="inferred from homology"/>
<dbReference type="Proteomes" id="UP000325113">
    <property type="component" value="Unassembled WGS sequence"/>
</dbReference>
<evidence type="ECO:0000256" key="2">
    <source>
        <dbReference type="ARBA" id="ARBA00022723"/>
    </source>
</evidence>
<dbReference type="InterPro" id="IPR006913">
    <property type="entry name" value="CENP-V/GFA"/>
</dbReference>
<evidence type="ECO:0000256" key="1">
    <source>
        <dbReference type="ARBA" id="ARBA00005495"/>
    </source>
</evidence>
<evidence type="ECO:0000313" key="5">
    <source>
        <dbReference type="EMBL" id="KAA0157205.1"/>
    </source>
</evidence>
<dbReference type="AlphaFoldDB" id="A0A5A8CVZ0"/>
<dbReference type="InterPro" id="IPR011057">
    <property type="entry name" value="Mss4-like_sf"/>
</dbReference>
<evidence type="ECO:0000313" key="6">
    <source>
        <dbReference type="EMBL" id="KAA0167913.1"/>
    </source>
</evidence>
<dbReference type="SUPFAM" id="SSF51316">
    <property type="entry name" value="Mss4-like"/>
    <property type="match status" value="1"/>
</dbReference>
<reference evidence="8 9" key="1">
    <citation type="submission" date="2019-07" db="EMBL/GenBank/DDBJ databases">
        <title>Genomes of Cafeteria roenbergensis.</title>
        <authorList>
            <person name="Fischer M.G."/>
            <person name="Hackl T."/>
            <person name="Roman M."/>
        </authorList>
    </citation>
    <scope>NUCLEOTIDE SEQUENCE [LARGE SCALE GENOMIC DNA]</scope>
    <source>
        <strain evidence="5 8">BVI</strain>
        <strain evidence="7 10">Cflag</strain>
        <strain evidence="6 9">RCC970-E3</strain>
    </source>
</reference>
<evidence type="ECO:0000256" key="3">
    <source>
        <dbReference type="ARBA" id="ARBA00022833"/>
    </source>
</evidence>
<accession>A0A5A8CVZ0</accession>
<dbReference type="EMBL" id="VLTM01000001">
    <property type="protein sequence ID" value="KAA0169048.1"/>
    <property type="molecule type" value="Genomic_DNA"/>
</dbReference>
<dbReference type="EMBL" id="VLTN01000002">
    <property type="protein sequence ID" value="KAA0157205.1"/>
    <property type="molecule type" value="Genomic_DNA"/>
</dbReference>
<evidence type="ECO:0000313" key="9">
    <source>
        <dbReference type="Proteomes" id="UP000324907"/>
    </source>
</evidence>
<dbReference type="EMBL" id="VLTL01000031">
    <property type="protein sequence ID" value="KAA0167913.1"/>
    <property type="molecule type" value="Genomic_DNA"/>
</dbReference>
<gene>
    <name evidence="6" type="ORF">FNF28_02659</name>
    <name evidence="5" type="ORF">FNF29_00557</name>
    <name evidence="7" type="ORF">FNF31_00208</name>
</gene>
<keyword evidence="3" id="KW-0862">Zinc</keyword>
<keyword evidence="2" id="KW-0479">Metal-binding</keyword>
<dbReference type="InterPro" id="IPR052355">
    <property type="entry name" value="CENP-V-like"/>
</dbReference>
<dbReference type="GO" id="GO:0016846">
    <property type="term" value="F:carbon-sulfur lyase activity"/>
    <property type="evidence" value="ECO:0007669"/>
    <property type="project" value="InterPro"/>
</dbReference>
<sequence length="140" mass="15239">MAAADAEPALVEHFGGCHCKAVRFKAFAPAHIVAWSCNCSICAMKRNDHFVVPDSKFELQSGSDSLTTYTFGSHTAQHMFCSKCGVQSFYKPRSNPDGMAITVFCVDPGTIASVETRCFDGQNWEKTIEGSEIVGMSKSE</sequence>
<keyword evidence="8" id="KW-1185">Reference proteome</keyword>
<dbReference type="Gene3D" id="2.170.150.70">
    <property type="match status" value="1"/>
</dbReference>
<dbReference type="Proteomes" id="UP000323011">
    <property type="component" value="Unassembled WGS sequence"/>
</dbReference>